<reference evidence="1" key="2">
    <citation type="submission" date="2022-10" db="EMBL/GenBank/DDBJ databases">
        <authorList>
            <consortium name="ENA_rothamsted_submissions"/>
            <consortium name="culmorum"/>
            <person name="King R."/>
        </authorList>
    </citation>
    <scope>NUCLEOTIDE SEQUENCE</scope>
</reference>
<dbReference type="AlphaFoldDB" id="A0A9N9R412"/>
<proteinExistence type="predicted"/>
<dbReference type="OrthoDB" id="116216at2759"/>
<organism evidence="1 2">
    <name type="scientific">Diatraea saccharalis</name>
    <name type="common">sugarcane borer</name>
    <dbReference type="NCBI Taxonomy" id="40085"/>
    <lineage>
        <taxon>Eukaryota</taxon>
        <taxon>Metazoa</taxon>
        <taxon>Ecdysozoa</taxon>
        <taxon>Arthropoda</taxon>
        <taxon>Hexapoda</taxon>
        <taxon>Insecta</taxon>
        <taxon>Pterygota</taxon>
        <taxon>Neoptera</taxon>
        <taxon>Endopterygota</taxon>
        <taxon>Lepidoptera</taxon>
        <taxon>Glossata</taxon>
        <taxon>Ditrysia</taxon>
        <taxon>Pyraloidea</taxon>
        <taxon>Crambidae</taxon>
        <taxon>Crambinae</taxon>
        <taxon>Diatraea</taxon>
    </lineage>
</organism>
<dbReference type="Proteomes" id="UP001153714">
    <property type="component" value="Chromosome 2"/>
</dbReference>
<protein>
    <submittedName>
        <fullName evidence="1">Uncharacterized protein</fullName>
    </submittedName>
</protein>
<dbReference type="EMBL" id="OU893333">
    <property type="protein sequence ID" value="CAG9789173.1"/>
    <property type="molecule type" value="Genomic_DNA"/>
</dbReference>
<reference evidence="1" key="1">
    <citation type="submission" date="2021-12" db="EMBL/GenBank/DDBJ databases">
        <authorList>
            <person name="King R."/>
        </authorList>
    </citation>
    <scope>NUCLEOTIDE SEQUENCE</scope>
</reference>
<keyword evidence="2" id="KW-1185">Reference proteome</keyword>
<name>A0A9N9R412_9NEOP</name>
<gene>
    <name evidence="1" type="ORF">DIATSA_LOCUS6929</name>
</gene>
<accession>A0A9N9R412</accession>
<evidence type="ECO:0000313" key="2">
    <source>
        <dbReference type="Proteomes" id="UP001153714"/>
    </source>
</evidence>
<evidence type="ECO:0000313" key="1">
    <source>
        <dbReference type="EMBL" id="CAG9789173.1"/>
    </source>
</evidence>
<sequence length="90" mass="10934">MRSVIRPNRPFKVMELLDGDRYLLKALNSKRTYKYAHDRLRRMPEGQLVVEESWIKVMILCSKFMAHRVIKLGKTRWRCYLSDQWSSSWE</sequence>